<dbReference type="Pfam" id="PF00126">
    <property type="entry name" value="HTH_1"/>
    <property type="match status" value="1"/>
</dbReference>
<evidence type="ECO:0000313" key="6">
    <source>
        <dbReference type="Proteomes" id="UP000774130"/>
    </source>
</evidence>
<dbReference type="InterPro" id="IPR050950">
    <property type="entry name" value="HTH-type_LysR_regulators"/>
</dbReference>
<dbReference type="PANTHER" id="PTHR30419:SF8">
    <property type="entry name" value="NITROGEN ASSIMILATION TRANSCRIPTIONAL ACTIVATOR-RELATED"/>
    <property type="match status" value="1"/>
</dbReference>
<evidence type="ECO:0000256" key="2">
    <source>
        <dbReference type="ARBA" id="ARBA00023125"/>
    </source>
</evidence>
<evidence type="ECO:0000313" key="5">
    <source>
        <dbReference type="EMBL" id="MBV7391731.1"/>
    </source>
</evidence>
<keyword evidence="6" id="KW-1185">Reference proteome</keyword>
<dbReference type="Pfam" id="PF03466">
    <property type="entry name" value="LysR_substrate"/>
    <property type="match status" value="1"/>
</dbReference>
<feature type="domain" description="HTH lysR-type" evidence="4">
    <location>
        <begin position="1"/>
        <end position="58"/>
    </location>
</feature>
<dbReference type="EMBL" id="JAHUZB010000005">
    <property type="protein sequence ID" value="MBV7391731.1"/>
    <property type="molecule type" value="Genomic_DNA"/>
</dbReference>
<proteinExistence type="predicted"/>
<accession>A0ABS6TFR5</accession>
<comment type="caution">
    <text evidence="5">The sequence shown here is derived from an EMBL/GenBank/DDBJ whole genome shotgun (WGS) entry which is preliminary data.</text>
</comment>
<evidence type="ECO:0000259" key="4">
    <source>
        <dbReference type="PROSITE" id="PS50931"/>
    </source>
</evidence>
<keyword evidence="3" id="KW-0804">Transcription</keyword>
<reference evidence="5 6" key="1">
    <citation type="submission" date="2021-06" db="EMBL/GenBank/DDBJ databases">
        <title>Enterococcus alishanensis sp. nov., a novel lactic acid bacterium isolated from fresh coffee beans.</title>
        <authorList>
            <person name="Chen Y.-S."/>
        </authorList>
    </citation>
    <scope>NUCLEOTIDE SEQUENCE [LARGE SCALE GENOMIC DNA]</scope>
    <source>
        <strain evidence="5 6">ALS3</strain>
    </source>
</reference>
<dbReference type="RefSeq" id="WP_218326935.1">
    <property type="nucleotide sequence ID" value="NZ_JAHUZB010000005.1"/>
</dbReference>
<dbReference type="InterPro" id="IPR000847">
    <property type="entry name" value="LysR_HTH_N"/>
</dbReference>
<evidence type="ECO:0000256" key="3">
    <source>
        <dbReference type="ARBA" id="ARBA00023163"/>
    </source>
</evidence>
<dbReference type="CDD" id="cd05466">
    <property type="entry name" value="PBP2_LTTR_substrate"/>
    <property type="match status" value="1"/>
</dbReference>
<gene>
    <name evidence="5" type="ORF">KUA55_13670</name>
</gene>
<keyword evidence="1" id="KW-0805">Transcription regulation</keyword>
<dbReference type="InterPro" id="IPR005119">
    <property type="entry name" value="LysR_subst-bd"/>
</dbReference>
<dbReference type="Proteomes" id="UP000774130">
    <property type="component" value="Unassembled WGS sequence"/>
</dbReference>
<protein>
    <submittedName>
        <fullName evidence="5">LysR family transcriptional regulator</fullName>
    </submittedName>
</protein>
<name>A0ABS6TFR5_9ENTE</name>
<dbReference type="PROSITE" id="PS50931">
    <property type="entry name" value="HTH_LYSR"/>
    <property type="match status" value="1"/>
</dbReference>
<evidence type="ECO:0000256" key="1">
    <source>
        <dbReference type="ARBA" id="ARBA00023015"/>
    </source>
</evidence>
<keyword evidence="2" id="KW-0238">DNA-binding</keyword>
<dbReference type="PANTHER" id="PTHR30419">
    <property type="entry name" value="HTH-TYPE TRANSCRIPTIONAL REGULATOR YBHD"/>
    <property type="match status" value="1"/>
</dbReference>
<sequence>MELRVLNYFLVVAREENITRAASILHITQPTLSRQLLQLEDELGVKLYQRSKHRIILTEEGNLLRRRAQEILQLTEKTKSELVQADENVVGEISIGCGELLSMEQIGNLIQGFKKLYPLVTFHIISGMNDFIKEQIEQGLMDFGLLIQPVEIEKYQFIRMKQQERWGILVKETDPLAQKSRVTPQDLFGRDLIVTDSHPIQNELASWFNQNDAELKIVSTYTLLNNAAVLVNSGVGLVLCIELHVRYPNLKFIPFEPDLTLHSVLAWKANQVYSEATRAFIEFVKNA</sequence>
<organism evidence="5 6">
    <name type="scientific">Enterococcus alishanensis</name>
    <dbReference type="NCBI Taxonomy" id="1303817"/>
    <lineage>
        <taxon>Bacteria</taxon>
        <taxon>Bacillati</taxon>
        <taxon>Bacillota</taxon>
        <taxon>Bacilli</taxon>
        <taxon>Lactobacillales</taxon>
        <taxon>Enterococcaceae</taxon>
        <taxon>Enterococcus</taxon>
    </lineage>
</organism>